<keyword evidence="1" id="KW-0560">Oxidoreductase</keyword>
<sequence>MESSKPAPIMLNADDGPNVSVVGDTYRILASGKQTGGAFATIDMLVPPGGGPGPHSHPDFQETFYVIEGEIEVKSEVSTYIAKKGAYVVIPKGGIVHCFKNKTDTLAHLLCTVVPAGLEEMFITIGTPIDAGVFLPPPAMDPESIGKLIKIAEQYGQKVFPPDFLG</sequence>
<dbReference type="Pfam" id="PF07883">
    <property type="entry name" value="Cupin_2"/>
    <property type="match status" value="1"/>
</dbReference>
<dbReference type="InterPro" id="IPR053146">
    <property type="entry name" value="QDO-like"/>
</dbReference>
<name>A0A120MY45_9SPHI</name>
<dbReference type="InterPro" id="IPR013096">
    <property type="entry name" value="Cupin_2"/>
</dbReference>
<dbReference type="PANTHER" id="PTHR36440:SF1">
    <property type="entry name" value="PUTATIVE (AFU_ORTHOLOGUE AFUA_8G07350)-RELATED"/>
    <property type="match status" value="1"/>
</dbReference>
<dbReference type="RefSeq" id="WP_096349821.1">
    <property type="nucleotide sequence ID" value="NZ_JACHWX010000015.1"/>
</dbReference>
<keyword evidence="2" id="KW-1185">Reference proteome</keyword>
<reference evidence="1 2" key="1">
    <citation type="submission" date="2015-12" db="EMBL/GenBank/DDBJ databases">
        <title>Genome sequence of Mucilaginibacter gotjawali.</title>
        <authorList>
            <person name="Lee J.S."/>
            <person name="Lee K.C."/>
            <person name="Kim K.K."/>
            <person name="Lee B.W."/>
        </authorList>
    </citation>
    <scope>NUCLEOTIDE SEQUENCE [LARGE SCALE GENOMIC DNA]</scope>
    <source>
        <strain evidence="1 2">SA3-7</strain>
    </source>
</reference>
<dbReference type="SUPFAM" id="SSF51182">
    <property type="entry name" value="RmlC-like cupins"/>
    <property type="match status" value="1"/>
</dbReference>
<dbReference type="Proteomes" id="UP000218263">
    <property type="component" value="Chromosome"/>
</dbReference>
<protein>
    <submittedName>
        <fullName evidence="1">Quercetin 2,3-dioxygenase</fullName>
        <ecNumber evidence="1">1.13.11.24</ecNumber>
    </submittedName>
</protein>
<dbReference type="KEGG" id="mgot:MgSA37_00662"/>
<dbReference type="PANTHER" id="PTHR36440">
    <property type="entry name" value="PUTATIVE (AFU_ORTHOLOGUE AFUA_8G07350)-RELATED"/>
    <property type="match status" value="1"/>
</dbReference>
<proteinExistence type="predicted"/>
<dbReference type="EC" id="1.13.11.24" evidence="1"/>
<evidence type="ECO:0000313" key="1">
    <source>
        <dbReference type="EMBL" id="BAU52501.1"/>
    </source>
</evidence>
<dbReference type="OrthoDB" id="9090296at2"/>
<keyword evidence="1" id="KW-0223">Dioxygenase</keyword>
<dbReference type="EMBL" id="AP017313">
    <property type="protein sequence ID" value="BAU52501.1"/>
    <property type="molecule type" value="Genomic_DNA"/>
</dbReference>
<accession>A0A120MY45</accession>
<dbReference type="GO" id="GO:0008127">
    <property type="term" value="F:quercetin 2,3-dioxygenase activity"/>
    <property type="evidence" value="ECO:0007669"/>
    <property type="project" value="UniProtKB-EC"/>
</dbReference>
<dbReference type="InterPro" id="IPR011051">
    <property type="entry name" value="RmlC_Cupin_sf"/>
</dbReference>
<organism evidence="1 2">
    <name type="scientific">Mucilaginibacter gotjawali</name>
    <dbReference type="NCBI Taxonomy" id="1550579"/>
    <lineage>
        <taxon>Bacteria</taxon>
        <taxon>Pseudomonadati</taxon>
        <taxon>Bacteroidota</taxon>
        <taxon>Sphingobacteriia</taxon>
        <taxon>Sphingobacteriales</taxon>
        <taxon>Sphingobacteriaceae</taxon>
        <taxon>Mucilaginibacter</taxon>
    </lineage>
</organism>
<dbReference type="InterPro" id="IPR014710">
    <property type="entry name" value="RmlC-like_jellyroll"/>
</dbReference>
<dbReference type="AlphaFoldDB" id="A0A120MY45"/>
<gene>
    <name evidence="1" type="primary">qdoI</name>
    <name evidence="1" type="ORF">MgSA37_00662</name>
</gene>
<evidence type="ECO:0000313" key="2">
    <source>
        <dbReference type="Proteomes" id="UP000218263"/>
    </source>
</evidence>
<dbReference type="Gene3D" id="2.60.120.10">
    <property type="entry name" value="Jelly Rolls"/>
    <property type="match status" value="1"/>
</dbReference>